<dbReference type="AlphaFoldDB" id="A0A6I7HU08"/>
<organism evidence="1 2">
    <name type="scientific">Ciceribacter lividus</name>
    <dbReference type="NCBI Taxonomy" id="1197950"/>
    <lineage>
        <taxon>Bacteria</taxon>
        <taxon>Pseudomonadati</taxon>
        <taxon>Pseudomonadota</taxon>
        <taxon>Alphaproteobacteria</taxon>
        <taxon>Hyphomicrobiales</taxon>
        <taxon>Rhizobiaceae</taxon>
        <taxon>Ciceribacter</taxon>
    </lineage>
</organism>
<proteinExistence type="predicted"/>
<gene>
    <name evidence="1" type="ORF">DFR48_101391</name>
</gene>
<accession>A0A6I7HU08</accession>
<sequence length="56" mass="5847">MYGRMEQPASKSPRIALWAALFGAGAAATGAVFAGWLNYGSAIVLAYMENGLSSCF</sequence>
<name>A0A6I7HU08_9HYPH</name>
<dbReference type="RefSeq" id="WP_170141756.1">
    <property type="nucleotide sequence ID" value="NZ_QPIX01000001.1"/>
</dbReference>
<evidence type="ECO:0000313" key="2">
    <source>
        <dbReference type="Proteomes" id="UP000252582"/>
    </source>
</evidence>
<dbReference type="EMBL" id="QPIX01000001">
    <property type="protein sequence ID" value="RCW28379.1"/>
    <property type="molecule type" value="Genomic_DNA"/>
</dbReference>
<evidence type="ECO:0000313" key="1">
    <source>
        <dbReference type="EMBL" id="RCW28379.1"/>
    </source>
</evidence>
<dbReference type="Proteomes" id="UP000252582">
    <property type="component" value="Unassembled WGS sequence"/>
</dbReference>
<keyword evidence="2" id="KW-1185">Reference proteome</keyword>
<protein>
    <submittedName>
        <fullName evidence="1">Uncharacterized protein</fullName>
    </submittedName>
</protein>
<comment type="caution">
    <text evidence="1">The sequence shown here is derived from an EMBL/GenBank/DDBJ whole genome shotgun (WGS) entry which is preliminary data.</text>
</comment>
<reference evidence="1 2" key="1">
    <citation type="submission" date="2018-07" db="EMBL/GenBank/DDBJ databases">
        <title>Genomic Encyclopedia of Type Strains, Phase IV (KMG-IV): sequencing the most valuable type-strain genomes for metagenomic binning, comparative biology and taxonomic classification.</title>
        <authorList>
            <person name="Goeker M."/>
        </authorList>
    </citation>
    <scope>NUCLEOTIDE SEQUENCE [LARGE SCALE GENOMIC DNA]</scope>
    <source>
        <strain evidence="1 2">DSM 25528</strain>
    </source>
</reference>